<dbReference type="InterPro" id="IPR045810">
    <property type="entry name" value="eIF3h_C"/>
</dbReference>
<feature type="region of interest" description="Disordered" evidence="1">
    <location>
        <begin position="1"/>
        <end position="39"/>
    </location>
</feature>
<sequence>MASPKEGTGSVVTSSSSSTDAARKSKGKRGSREFSVRQGQEHGLVHMNTAFDEGQCQMEMMWNLHHINTDHPHVGWYQSIYYGSPGFSVLKKATTTFEYMFEEVPVVMKNLHLIKALINHLGKNLMDRVDDRSQDIDISKLFKSFQSPAKMASVLTAGQMNTLCWNIKETGQNLGKFSWLRLFKIIAKKRTSRKAVNLDSWGHKVNS</sequence>
<comment type="caution">
    <text evidence="3">The sequence shown here is derived from an EMBL/GenBank/DDBJ whole genome shotgun (WGS) entry which is preliminary data.</text>
</comment>
<dbReference type="Proteomes" id="UP000700334">
    <property type="component" value="Unassembled WGS sequence"/>
</dbReference>
<evidence type="ECO:0000259" key="2">
    <source>
        <dbReference type="Pfam" id="PF19445"/>
    </source>
</evidence>
<feature type="compositionally biased region" description="Basic and acidic residues" evidence="1">
    <location>
        <begin position="30"/>
        <end position="39"/>
    </location>
</feature>
<reference evidence="3" key="1">
    <citation type="journal article" date="2021" name="Evol. Appl.">
        <title>The genome of the Pyrenean desman and the effects of bottlenecks and inbreeding on the genomic landscape of an endangered species.</title>
        <authorList>
            <person name="Escoda L."/>
            <person name="Castresana J."/>
        </authorList>
    </citation>
    <scope>NUCLEOTIDE SEQUENCE</scope>
    <source>
        <strain evidence="3">IBE-C5619</strain>
    </source>
</reference>
<proteinExistence type="predicted"/>
<dbReference type="AlphaFoldDB" id="A0A8J5ZE41"/>
<accession>A0A8J5ZE41</accession>
<name>A0A8J5ZE41_GALPY</name>
<feature type="domain" description="eIF3h C-terminal" evidence="2">
    <location>
        <begin position="136"/>
        <end position="177"/>
    </location>
</feature>
<dbReference type="GO" id="GO:0003743">
    <property type="term" value="F:translation initiation factor activity"/>
    <property type="evidence" value="ECO:0007669"/>
    <property type="project" value="UniProtKB-KW"/>
</dbReference>
<evidence type="ECO:0000313" key="4">
    <source>
        <dbReference type="Proteomes" id="UP000700334"/>
    </source>
</evidence>
<feature type="compositionally biased region" description="Low complexity" evidence="1">
    <location>
        <begin position="7"/>
        <end position="19"/>
    </location>
</feature>
<organism evidence="3 4">
    <name type="scientific">Galemys pyrenaicus</name>
    <name type="common">Iberian desman</name>
    <name type="synonym">Pyrenean desman</name>
    <dbReference type="NCBI Taxonomy" id="202257"/>
    <lineage>
        <taxon>Eukaryota</taxon>
        <taxon>Metazoa</taxon>
        <taxon>Chordata</taxon>
        <taxon>Craniata</taxon>
        <taxon>Vertebrata</taxon>
        <taxon>Euteleostomi</taxon>
        <taxon>Mammalia</taxon>
        <taxon>Eutheria</taxon>
        <taxon>Laurasiatheria</taxon>
        <taxon>Eulipotyphla</taxon>
        <taxon>Talpidae</taxon>
        <taxon>Galemys</taxon>
    </lineage>
</organism>
<keyword evidence="3" id="KW-0396">Initiation factor</keyword>
<keyword evidence="4" id="KW-1185">Reference proteome</keyword>
<dbReference type="EMBL" id="JAGFMF010012281">
    <property type="protein sequence ID" value="KAG8504911.1"/>
    <property type="molecule type" value="Genomic_DNA"/>
</dbReference>
<feature type="domain" description="eIF3h C-terminal" evidence="2">
    <location>
        <begin position="89"/>
        <end position="124"/>
    </location>
</feature>
<evidence type="ECO:0000256" key="1">
    <source>
        <dbReference type="SAM" id="MobiDB-lite"/>
    </source>
</evidence>
<dbReference type="Pfam" id="PF19445">
    <property type="entry name" value="eIF3h_C"/>
    <property type="match status" value="2"/>
</dbReference>
<keyword evidence="3" id="KW-0648">Protein biosynthesis</keyword>
<dbReference type="OrthoDB" id="10265695at2759"/>
<protein>
    <submittedName>
        <fullName evidence="3">Eukaryotic translation initiation factor 3 subunit H</fullName>
    </submittedName>
</protein>
<gene>
    <name evidence="3" type="ORF">J0S82_008433</name>
</gene>
<evidence type="ECO:0000313" key="3">
    <source>
        <dbReference type="EMBL" id="KAG8504911.1"/>
    </source>
</evidence>